<sequence>MTKLLKEQFVQDCISNYLSKLGYHKQEPKGLREHGVDIKVKHKNFGRYYLVEVKGDPGKDVKSPGGSRNSCMNSAIGQIITRMHTNRKRGYKYGYKYGIGFPISFKERVINKIPYDVCDKLNLNLFFVHPSGVVEAYNDKKLKALQK</sequence>
<organism evidence="1 2">
    <name type="scientific">Candidatus Giovannonibacteria bacterium GW2011_GWA2_44_26</name>
    <dbReference type="NCBI Taxonomy" id="1618648"/>
    <lineage>
        <taxon>Bacteria</taxon>
        <taxon>Candidatus Giovannoniibacteriota</taxon>
    </lineage>
</organism>
<evidence type="ECO:0008006" key="3">
    <source>
        <dbReference type="Google" id="ProtNLM"/>
    </source>
</evidence>
<evidence type="ECO:0000313" key="1">
    <source>
        <dbReference type="EMBL" id="KKT63819.1"/>
    </source>
</evidence>
<protein>
    <recommendedName>
        <fullName evidence="3">Restriction endonuclease type IV Mrr domain-containing protein</fullName>
    </recommendedName>
</protein>
<reference evidence="1 2" key="1">
    <citation type="journal article" date="2015" name="Nature">
        <title>rRNA introns, odd ribosomes, and small enigmatic genomes across a large radiation of phyla.</title>
        <authorList>
            <person name="Brown C.T."/>
            <person name="Hug L.A."/>
            <person name="Thomas B.C."/>
            <person name="Sharon I."/>
            <person name="Castelle C.J."/>
            <person name="Singh A."/>
            <person name="Wilkins M.J."/>
            <person name="Williams K.H."/>
            <person name="Banfield J.F."/>
        </authorList>
    </citation>
    <scope>NUCLEOTIDE SEQUENCE [LARGE SCALE GENOMIC DNA]</scope>
</reference>
<evidence type="ECO:0000313" key="2">
    <source>
        <dbReference type="Proteomes" id="UP000033945"/>
    </source>
</evidence>
<dbReference type="EMBL" id="LCIT01000001">
    <property type="protein sequence ID" value="KKT63819.1"/>
    <property type="molecule type" value="Genomic_DNA"/>
</dbReference>
<comment type="caution">
    <text evidence="1">The sequence shown here is derived from an EMBL/GenBank/DDBJ whole genome shotgun (WGS) entry which is preliminary data.</text>
</comment>
<name>A0A0G1LVR4_9BACT</name>
<gene>
    <name evidence="1" type="ORF">UW55_C0001G0112</name>
</gene>
<proteinExistence type="predicted"/>
<dbReference type="Proteomes" id="UP000033945">
    <property type="component" value="Unassembled WGS sequence"/>
</dbReference>
<accession>A0A0G1LVR4</accession>
<dbReference type="AlphaFoldDB" id="A0A0G1LVR4"/>